<protein>
    <submittedName>
        <fullName evidence="2">Uncharacterized protein</fullName>
    </submittedName>
</protein>
<gene>
    <name evidence="2" type="ORF">NVV95_17820</name>
</gene>
<evidence type="ECO:0000313" key="2">
    <source>
        <dbReference type="EMBL" id="MCS5716409.1"/>
    </source>
</evidence>
<evidence type="ECO:0000256" key="1">
    <source>
        <dbReference type="SAM" id="MobiDB-lite"/>
    </source>
</evidence>
<accession>A0ABT2GJL4</accession>
<reference evidence="2" key="1">
    <citation type="submission" date="2022-08" db="EMBL/GenBank/DDBJ databases">
        <authorList>
            <person name="Deng Y."/>
            <person name="Han X.-F."/>
            <person name="Zhang Y.-Q."/>
        </authorList>
    </citation>
    <scope>NUCLEOTIDE SEQUENCE</scope>
    <source>
        <strain evidence="2">CPCC 205716</strain>
    </source>
</reference>
<comment type="caution">
    <text evidence="2">The sequence shown here is derived from an EMBL/GenBank/DDBJ whole genome shotgun (WGS) entry which is preliminary data.</text>
</comment>
<evidence type="ECO:0000313" key="3">
    <source>
        <dbReference type="Proteomes" id="UP001165580"/>
    </source>
</evidence>
<dbReference type="RefSeq" id="WP_259487928.1">
    <property type="nucleotide sequence ID" value="NZ_JANTEZ010000012.1"/>
</dbReference>
<sequence length="107" mass="11910">MGTNRRYGSDLTDKAINAVLVRPKPLSLTEDEKKSTGEAVQQPPAEKAPQVLAWVRYPEWTVQVAGRVVAYNDRMVLVEWETQGGGTHQAWVWRSAVTIPKPGRPGK</sequence>
<dbReference type="Proteomes" id="UP001165580">
    <property type="component" value="Unassembled WGS sequence"/>
</dbReference>
<organism evidence="2 3">
    <name type="scientific">Herbiconiux gentiana</name>
    <dbReference type="NCBI Taxonomy" id="2970912"/>
    <lineage>
        <taxon>Bacteria</taxon>
        <taxon>Bacillati</taxon>
        <taxon>Actinomycetota</taxon>
        <taxon>Actinomycetes</taxon>
        <taxon>Micrococcales</taxon>
        <taxon>Microbacteriaceae</taxon>
        <taxon>Herbiconiux</taxon>
    </lineage>
</organism>
<feature type="region of interest" description="Disordered" evidence="1">
    <location>
        <begin position="26"/>
        <end position="47"/>
    </location>
</feature>
<keyword evidence="3" id="KW-1185">Reference proteome</keyword>
<dbReference type="EMBL" id="JANTEZ010000012">
    <property type="protein sequence ID" value="MCS5716409.1"/>
    <property type="molecule type" value="Genomic_DNA"/>
</dbReference>
<proteinExistence type="predicted"/>
<name>A0ABT2GJL4_9MICO</name>